<sequence length="51" mass="5688">QLESYCSVSEKLVKSEFIKNINSLLTNQIDLPPLPPDNTSSTNIEDILLGR</sequence>
<dbReference type="EnsemblMetazoa" id="Aqu2.1.12051_001">
    <property type="protein sequence ID" value="Aqu2.1.12051_001"/>
    <property type="gene ID" value="Aqu2.1.12051"/>
</dbReference>
<dbReference type="AlphaFoldDB" id="A0A1X7TBX8"/>
<name>A0A1X7TBX8_AMPQE</name>
<organism evidence="1">
    <name type="scientific">Amphimedon queenslandica</name>
    <name type="common">Sponge</name>
    <dbReference type="NCBI Taxonomy" id="400682"/>
    <lineage>
        <taxon>Eukaryota</taxon>
        <taxon>Metazoa</taxon>
        <taxon>Porifera</taxon>
        <taxon>Demospongiae</taxon>
        <taxon>Heteroscleromorpha</taxon>
        <taxon>Haplosclerida</taxon>
        <taxon>Niphatidae</taxon>
        <taxon>Amphimedon</taxon>
    </lineage>
</organism>
<protein>
    <submittedName>
        <fullName evidence="1">Uncharacterized protein</fullName>
    </submittedName>
</protein>
<dbReference type="InParanoid" id="A0A1X7TBX8"/>
<accession>A0A1X7TBX8</accession>
<proteinExistence type="predicted"/>
<evidence type="ECO:0000313" key="1">
    <source>
        <dbReference type="EnsemblMetazoa" id="Aqu2.1.12051_001"/>
    </source>
</evidence>
<reference evidence="1" key="1">
    <citation type="submission" date="2017-05" db="UniProtKB">
        <authorList>
            <consortium name="EnsemblMetazoa"/>
        </authorList>
    </citation>
    <scope>IDENTIFICATION</scope>
</reference>